<reference evidence="1" key="1">
    <citation type="journal article" date="2017" name="Nature">
        <title>The sunflower genome provides insights into oil metabolism, flowering and Asterid evolution.</title>
        <authorList>
            <person name="Badouin H."/>
            <person name="Gouzy J."/>
            <person name="Grassa C.J."/>
            <person name="Murat F."/>
            <person name="Staton S.E."/>
            <person name="Cottret L."/>
            <person name="Lelandais-Briere C."/>
            <person name="Owens G.L."/>
            <person name="Carrere S."/>
            <person name="Mayjonade B."/>
            <person name="Legrand L."/>
            <person name="Gill N."/>
            <person name="Kane N.C."/>
            <person name="Bowers J.E."/>
            <person name="Hubner S."/>
            <person name="Bellec A."/>
            <person name="Berard A."/>
            <person name="Berges H."/>
            <person name="Blanchet N."/>
            <person name="Boniface M.C."/>
            <person name="Brunel D."/>
            <person name="Catrice O."/>
            <person name="Chaidir N."/>
            <person name="Claudel C."/>
            <person name="Donnadieu C."/>
            <person name="Faraut T."/>
            <person name="Fievet G."/>
            <person name="Helmstetter N."/>
            <person name="King M."/>
            <person name="Knapp S.J."/>
            <person name="Lai Z."/>
            <person name="Le Paslier M.C."/>
            <person name="Lippi Y."/>
            <person name="Lorenzon L."/>
            <person name="Mandel J.R."/>
            <person name="Marage G."/>
            <person name="Marchand G."/>
            <person name="Marquand E."/>
            <person name="Bret-Mestries E."/>
            <person name="Morien E."/>
            <person name="Nambeesan S."/>
            <person name="Nguyen T."/>
            <person name="Pegot-Espagnet P."/>
            <person name="Pouilly N."/>
            <person name="Raftis F."/>
            <person name="Sallet E."/>
            <person name="Schiex T."/>
            <person name="Thomas J."/>
            <person name="Vandecasteele C."/>
            <person name="Vares D."/>
            <person name="Vear F."/>
            <person name="Vautrin S."/>
            <person name="Crespi M."/>
            <person name="Mangin B."/>
            <person name="Burke J.M."/>
            <person name="Salse J."/>
            <person name="Munos S."/>
            <person name="Vincourt P."/>
            <person name="Rieseberg L.H."/>
            <person name="Langlade N.B."/>
        </authorList>
    </citation>
    <scope>NUCLEOTIDE SEQUENCE</scope>
    <source>
        <tissue evidence="1">Leaves</tissue>
    </source>
</reference>
<accession>A0A9K3GVG1</accession>
<reference evidence="1" key="2">
    <citation type="submission" date="2020-06" db="EMBL/GenBank/DDBJ databases">
        <title>Helianthus annuus Genome sequencing and assembly Release 2.</title>
        <authorList>
            <person name="Gouzy J."/>
            <person name="Langlade N."/>
            <person name="Munos S."/>
        </authorList>
    </citation>
    <scope>NUCLEOTIDE SEQUENCE</scope>
    <source>
        <tissue evidence="1">Leaves</tissue>
    </source>
</reference>
<organism evidence="1 2">
    <name type="scientific">Helianthus annuus</name>
    <name type="common">Common sunflower</name>
    <dbReference type="NCBI Taxonomy" id="4232"/>
    <lineage>
        <taxon>Eukaryota</taxon>
        <taxon>Viridiplantae</taxon>
        <taxon>Streptophyta</taxon>
        <taxon>Embryophyta</taxon>
        <taxon>Tracheophyta</taxon>
        <taxon>Spermatophyta</taxon>
        <taxon>Magnoliopsida</taxon>
        <taxon>eudicotyledons</taxon>
        <taxon>Gunneridae</taxon>
        <taxon>Pentapetalae</taxon>
        <taxon>asterids</taxon>
        <taxon>campanulids</taxon>
        <taxon>Asterales</taxon>
        <taxon>Asteraceae</taxon>
        <taxon>Asteroideae</taxon>
        <taxon>Heliantheae alliance</taxon>
        <taxon>Heliantheae</taxon>
        <taxon>Helianthus</taxon>
    </lineage>
</organism>
<dbReference type="EMBL" id="MNCJ02000332">
    <property type="protein sequence ID" value="KAF5757302.1"/>
    <property type="molecule type" value="Genomic_DNA"/>
</dbReference>
<comment type="caution">
    <text evidence="1">The sequence shown here is derived from an EMBL/GenBank/DDBJ whole genome shotgun (WGS) entry which is preliminary data.</text>
</comment>
<protein>
    <submittedName>
        <fullName evidence="1">Uncharacterized protein</fullName>
    </submittedName>
</protein>
<dbReference type="Gramene" id="mRNA:HanXRQr2_Chr17g0825001">
    <property type="protein sequence ID" value="CDS:HanXRQr2_Chr17g0825001.1"/>
    <property type="gene ID" value="HanXRQr2_Chr17g0825001"/>
</dbReference>
<proteinExistence type="predicted"/>
<dbReference type="AlphaFoldDB" id="A0A9K3GVG1"/>
<dbReference type="Proteomes" id="UP000215914">
    <property type="component" value="Unassembled WGS sequence"/>
</dbReference>
<gene>
    <name evidence="1" type="ORF">HanXRQr2_Chr17g0825001</name>
</gene>
<name>A0A9K3GVG1_HELAN</name>
<evidence type="ECO:0000313" key="1">
    <source>
        <dbReference type="EMBL" id="KAF5757302.1"/>
    </source>
</evidence>
<evidence type="ECO:0000313" key="2">
    <source>
        <dbReference type="Proteomes" id="UP000215914"/>
    </source>
</evidence>
<sequence>MIHPQIDRTPLPPGNLMSTLSYAGAINQTHHHPTTFTPVLRRQHPTISCTRDRCFES</sequence>
<keyword evidence="2" id="KW-1185">Reference proteome</keyword>